<dbReference type="EMBL" id="JAMYPJ010000005">
    <property type="protein sequence ID" value="MER8932340.1"/>
    <property type="molecule type" value="Genomic_DNA"/>
</dbReference>
<protein>
    <submittedName>
        <fullName evidence="3">ParB/RepB/Spo0J family partition protein</fullName>
    </submittedName>
</protein>
<dbReference type="Pfam" id="PF02195">
    <property type="entry name" value="ParB_N"/>
    <property type="match status" value="1"/>
</dbReference>
<dbReference type="CDD" id="cd16406">
    <property type="entry name" value="ParB_N_like"/>
    <property type="match status" value="1"/>
</dbReference>
<accession>A0ABV1YAZ5</accession>
<dbReference type="SUPFAM" id="SSF109709">
    <property type="entry name" value="KorB DNA-binding domain-like"/>
    <property type="match status" value="1"/>
</dbReference>
<dbReference type="RefSeq" id="WP_352656876.1">
    <property type="nucleotide sequence ID" value="NZ_JAMYMY010000004.1"/>
</dbReference>
<comment type="similarity">
    <text evidence="1">Belongs to the ParB family.</text>
</comment>
<organism evidence="3 4">
    <name type="scientific">Mesorhizobium opportunistum</name>
    <dbReference type="NCBI Taxonomy" id="593909"/>
    <lineage>
        <taxon>Bacteria</taxon>
        <taxon>Pseudomonadati</taxon>
        <taxon>Pseudomonadota</taxon>
        <taxon>Alphaproteobacteria</taxon>
        <taxon>Hyphomicrobiales</taxon>
        <taxon>Phyllobacteriaceae</taxon>
        <taxon>Mesorhizobium</taxon>
    </lineage>
</organism>
<dbReference type="InterPro" id="IPR003115">
    <property type="entry name" value="ParB_N"/>
</dbReference>
<evidence type="ECO:0000259" key="2">
    <source>
        <dbReference type="SMART" id="SM00470"/>
    </source>
</evidence>
<proteinExistence type="inferred from homology"/>
<dbReference type="PANTHER" id="PTHR33375">
    <property type="entry name" value="CHROMOSOME-PARTITIONING PROTEIN PARB-RELATED"/>
    <property type="match status" value="1"/>
</dbReference>
<dbReference type="SMART" id="SM00470">
    <property type="entry name" value="ParB"/>
    <property type="match status" value="1"/>
</dbReference>
<evidence type="ECO:0000313" key="3">
    <source>
        <dbReference type="EMBL" id="MER8932340.1"/>
    </source>
</evidence>
<dbReference type="SUPFAM" id="SSF110849">
    <property type="entry name" value="ParB/Sulfiredoxin"/>
    <property type="match status" value="1"/>
</dbReference>
<gene>
    <name evidence="3" type="ORF">NKI33_05100</name>
</gene>
<dbReference type="InterPro" id="IPR050336">
    <property type="entry name" value="Chromosome_partition/occlusion"/>
</dbReference>
<dbReference type="Gene3D" id="1.10.10.2830">
    <property type="match status" value="1"/>
</dbReference>
<reference evidence="3 4" key="1">
    <citation type="journal article" date="2024" name="Proc. Natl. Acad. Sci. U.S.A.">
        <title>The evolutionary genomics of adaptation to stress in wild rhizobium bacteria.</title>
        <authorList>
            <person name="Kehlet-Delgado H."/>
            <person name="Montoya A.P."/>
            <person name="Jensen K.T."/>
            <person name="Wendlandt C.E."/>
            <person name="Dexheimer C."/>
            <person name="Roberts M."/>
            <person name="Torres Martinez L."/>
            <person name="Friesen M.L."/>
            <person name="Griffitts J.S."/>
            <person name="Porter S.S."/>
        </authorList>
    </citation>
    <scope>NUCLEOTIDE SEQUENCE [LARGE SCALE GENOMIC DNA]</scope>
    <source>
        <strain evidence="3 4">M0729</strain>
    </source>
</reference>
<dbReference type="NCBIfam" id="TIGR00180">
    <property type="entry name" value="parB_part"/>
    <property type="match status" value="1"/>
</dbReference>
<keyword evidence="4" id="KW-1185">Reference proteome</keyword>
<dbReference type="InterPro" id="IPR004437">
    <property type="entry name" value="ParB/RepB/Spo0J"/>
</dbReference>
<dbReference type="Proteomes" id="UP001464387">
    <property type="component" value="Unassembled WGS sequence"/>
</dbReference>
<dbReference type="InterPro" id="IPR036086">
    <property type="entry name" value="ParB/Sulfiredoxin_sf"/>
</dbReference>
<evidence type="ECO:0000256" key="1">
    <source>
        <dbReference type="ARBA" id="ARBA00006295"/>
    </source>
</evidence>
<sequence>MQLAHIALDQLKISALNMRHGKRAPDISDILPSVRARGVLVPLLVRPNGQPETFEIVAGRRRYFAAKSLADERGEGDPLPCAIMEDGDDADALEVSLIENLARLDPDEVSQWETFSRLVRQGRTVLDIAVTFGITDLKVKRILALGDLLPKIREAYRREEIDTETVRHLTMASKAQQKDWLALCADPDQYAPRGYQLKQWLFGGSRFQPRWRCLPSRSIPA</sequence>
<name>A0ABV1YAZ5_9HYPH</name>
<dbReference type="Gene3D" id="3.90.1530.30">
    <property type="match status" value="1"/>
</dbReference>
<feature type="domain" description="ParB-like N-terminal" evidence="2">
    <location>
        <begin position="4"/>
        <end position="101"/>
    </location>
</feature>
<dbReference type="PANTHER" id="PTHR33375:SF7">
    <property type="entry name" value="CHROMOSOME 2-PARTITIONING PROTEIN PARB-RELATED"/>
    <property type="match status" value="1"/>
</dbReference>
<comment type="caution">
    <text evidence="3">The sequence shown here is derived from an EMBL/GenBank/DDBJ whole genome shotgun (WGS) entry which is preliminary data.</text>
</comment>
<evidence type="ECO:0000313" key="4">
    <source>
        <dbReference type="Proteomes" id="UP001464387"/>
    </source>
</evidence>